<dbReference type="OrthoDB" id="4918043at2759"/>
<reference evidence="2" key="1">
    <citation type="submission" date="2021-10" db="EMBL/GenBank/DDBJ databases">
        <authorList>
            <person name="Piombo E."/>
        </authorList>
    </citation>
    <scope>NUCLEOTIDE SEQUENCE</scope>
</reference>
<dbReference type="AlphaFoldDB" id="A0A9N9UYB6"/>
<dbReference type="Proteomes" id="UP000754883">
    <property type="component" value="Unassembled WGS sequence"/>
</dbReference>
<feature type="region of interest" description="Disordered" evidence="1">
    <location>
        <begin position="348"/>
        <end position="369"/>
    </location>
</feature>
<name>A0A9N9UYB6_9HYPO</name>
<sequence length="369" mass="42381">MAIPRLCDDILFRIIEFSDMDTVSSLKKVPGFRHLIQTFETSIVKNIHRMSTMAALSEERFPFVLKYDLTALKKASADQIKAAKKSGRQDYPQAKPTLAGMNTFVAVEELQRREHDVEVLLRAPSLLIKTSLDGIPHSWPALPNTNSRSLLQALLKRAMTRCDVLVDIEGRAMSEVDETSFWYIGIPEGPQMMRWLTSCYTLKYQEEYLRSLPLDSLIELYFLGTYLAECRHKKTCKPTMDLNYFKEEHVFQEAVLRHGSWAMFNEFRGSGGRAKHDREIRDQIREGMALRPNEDPTRAEVWHLDGLRTALHHMLLGRLGGEHIREIGWLRAEVYKLVGAMIEAPEAFENPPSLEGRPDDTQGVNSEWF</sequence>
<keyword evidence="3" id="KW-1185">Reference proteome</keyword>
<protein>
    <submittedName>
        <fullName evidence="2">Uncharacterized protein</fullName>
    </submittedName>
</protein>
<dbReference type="EMBL" id="CABFNO020001560">
    <property type="protein sequence ID" value="CAH0001183.1"/>
    <property type="molecule type" value="Genomic_DNA"/>
</dbReference>
<evidence type="ECO:0000313" key="2">
    <source>
        <dbReference type="EMBL" id="CAH0001183.1"/>
    </source>
</evidence>
<proteinExistence type="predicted"/>
<gene>
    <name evidence="2" type="ORF">CBYS24578_00001375</name>
</gene>
<evidence type="ECO:0000313" key="3">
    <source>
        <dbReference type="Proteomes" id="UP000754883"/>
    </source>
</evidence>
<accession>A0A9N9UYB6</accession>
<comment type="caution">
    <text evidence="2">The sequence shown here is derived from an EMBL/GenBank/DDBJ whole genome shotgun (WGS) entry which is preliminary data.</text>
</comment>
<organism evidence="2 3">
    <name type="scientific">Clonostachys byssicola</name>
    <dbReference type="NCBI Taxonomy" id="160290"/>
    <lineage>
        <taxon>Eukaryota</taxon>
        <taxon>Fungi</taxon>
        <taxon>Dikarya</taxon>
        <taxon>Ascomycota</taxon>
        <taxon>Pezizomycotina</taxon>
        <taxon>Sordariomycetes</taxon>
        <taxon>Hypocreomycetidae</taxon>
        <taxon>Hypocreales</taxon>
        <taxon>Bionectriaceae</taxon>
        <taxon>Clonostachys</taxon>
    </lineage>
</organism>
<evidence type="ECO:0000256" key="1">
    <source>
        <dbReference type="SAM" id="MobiDB-lite"/>
    </source>
</evidence>